<evidence type="ECO:0000313" key="3">
    <source>
        <dbReference type="EMBL" id="KAL2841295.1"/>
    </source>
</evidence>
<evidence type="ECO:0000313" key="4">
    <source>
        <dbReference type="Proteomes" id="UP001610444"/>
    </source>
</evidence>
<dbReference type="RefSeq" id="XP_070894481.1">
    <property type="nucleotide sequence ID" value="XM_071046895.1"/>
</dbReference>
<proteinExistence type="predicted"/>
<feature type="signal peptide" evidence="2">
    <location>
        <begin position="1"/>
        <end position="16"/>
    </location>
</feature>
<feature type="transmembrane region" description="Helical" evidence="1">
    <location>
        <begin position="525"/>
        <end position="546"/>
    </location>
</feature>
<dbReference type="InterPro" id="IPR006771">
    <property type="entry name" value="CetA-like"/>
</dbReference>
<keyword evidence="1" id="KW-1133">Transmembrane helix</keyword>
<sequence length="629" mass="67350">MIILLALYAAFIPATAGHIQMSDPFPIRSPLNPALAASMRDYSYTSPLSASGANFPCKGYAQEPFNSVADYAAGEVYSLTLEGTATHGGGSCQISLSFDRGETFQVIKSILGHCPEAMSYTFQIPEDAPSGPALLAWTWFNKVGKREMYMNCAQVTVHAEPTASRNDDRMIPDQPLSVRWADRPAIFVANVNAEGQCTTVENEEVNFPRPGPDTEGSLSEPGFWCAGPPTFAGSGGDPPQAIALSNTPTASTALTSVTYSRTPIETGAISGLVADPAFGVNIINYLDSSIHAWSVAREPGPERVIDARGGAYFEAWRAREDEGGISIKMALEASQESVLQFEYSLQSSIVYWDVSFIDMDRESNFIMGGITVTTSDPTCRGLTCLPRDKNCNQVKLTGSPKIDHLNLVRSFDLPEVGDSSSPLQKGNVVDSITGSAENAVNQIGGHIQDLSDQLHSLLPEYYAVGLWSYCEGKKGAQAFSNCSGPSAAFSFDLLDLLSSRLGQANGVLADWTQPVLKGYRRVSHWIVAAYMMAFIAAFIAVVTGLVGFPLAKLVAIISSAVSSILIIGASVTVTSMYQLLTRGINSTLEQAGISASLGPRMLAVSWLAVAFSVGSSLFWIMERCCCCCL</sequence>
<dbReference type="Pfam" id="PF06687">
    <property type="entry name" value="SUR7"/>
    <property type="match status" value="1"/>
</dbReference>
<organism evidence="3 4">
    <name type="scientific">Aspergillus pseudodeflectus</name>
    <dbReference type="NCBI Taxonomy" id="176178"/>
    <lineage>
        <taxon>Eukaryota</taxon>
        <taxon>Fungi</taxon>
        <taxon>Dikarya</taxon>
        <taxon>Ascomycota</taxon>
        <taxon>Pezizomycotina</taxon>
        <taxon>Eurotiomycetes</taxon>
        <taxon>Eurotiomycetidae</taxon>
        <taxon>Eurotiales</taxon>
        <taxon>Aspergillaceae</taxon>
        <taxon>Aspergillus</taxon>
        <taxon>Aspergillus subgen. Nidulantes</taxon>
    </lineage>
</organism>
<reference evidence="3 4" key="1">
    <citation type="submission" date="2024-07" db="EMBL/GenBank/DDBJ databases">
        <title>Section-level genome sequencing and comparative genomics of Aspergillus sections Usti and Cavernicolus.</title>
        <authorList>
            <consortium name="Lawrence Berkeley National Laboratory"/>
            <person name="Nybo J.L."/>
            <person name="Vesth T.C."/>
            <person name="Theobald S."/>
            <person name="Frisvad J.C."/>
            <person name="Larsen T.O."/>
            <person name="Kjaerboelling I."/>
            <person name="Rothschild-Mancinelli K."/>
            <person name="Lyhne E.K."/>
            <person name="Kogle M.E."/>
            <person name="Barry K."/>
            <person name="Clum A."/>
            <person name="Na H."/>
            <person name="Ledsgaard L."/>
            <person name="Lin J."/>
            <person name="Lipzen A."/>
            <person name="Kuo A."/>
            <person name="Riley R."/>
            <person name="Mondo S."/>
            <person name="LaButti K."/>
            <person name="Haridas S."/>
            <person name="Pangalinan J."/>
            <person name="Salamov A.A."/>
            <person name="Simmons B.A."/>
            <person name="Magnuson J.K."/>
            <person name="Chen J."/>
            <person name="Drula E."/>
            <person name="Henrissat B."/>
            <person name="Wiebenga A."/>
            <person name="Lubbers R.J."/>
            <person name="Gomes A.C."/>
            <person name="Macurrencykelacurrency M.R."/>
            <person name="Stajich J."/>
            <person name="Grigoriev I.V."/>
            <person name="Mortensen U.H."/>
            <person name="De vries R.P."/>
            <person name="Baker S.E."/>
            <person name="Andersen M.R."/>
        </authorList>
    </citation>
    <scope>NUCLEOTIDE SEQUENCE [LARGE SCALE GENOMIC DNA]</scope>
    <source>
        <strain evidence="3 4">CBS 756.74</strain>
    </source>
</reference>
<dbReference type="EMBL" id="JBFXLR010000058">
    <property type="protein sequence ID" value="KAL2841295.1"/>
    <property type="molecule type" value="Genomic_DNA"/>
</dbReference>
<dbReference type="Proteomes" id="UP001610444">
    <property type="component" value="Unassembled WGS sequence"/>
</dbReference>
<comment type="caution">
    <text evidence="3">The sequence shown here is derived from an EMBL/GenBank/DDBJ whole genome shotgun (WGS) entry which is preliminary data.</text>
</comment>
<accession>A0ABR4JMR3</accession>
<dbReference type="InterPro" id="IPR009571">
    <property type="entry name" value="SUR7/Rim9-like_fungi"/>
</dbReference>
<feature type="chain" id="PRO_5046147389" evidence="2">
    <location>
        <begin position="17"/>
        <end position="629"/>
    </location>
</feature>
<feature type="transmembrane region" description="Helical" evidence="1">
    <location>
        <begin position="553"/>
        <end position="580"/>
    </location>
</feature>
<feature type="transmembrane region" description="Helical" evidence="1">
    <location>
        <begin position="600"/>
        <end position="620"/>
    </location>
</feature>
<keyword evidence="4" id="KW-1185">Reference proteome</keyword>
<keyword evidence="2" id="KW-0732">Signal</keyword>
<protein>
    <submittedName>
        <fullName evidence="3">SUR7/PalI family-domain-containing protein</fullName>
    </submittedName>
</protein>
<keyword evidence="1" id="KW-0812">Transmembrane</keyword>
<keyword evidence="1" id="KW-0472">Membrane</keyword>
<dbReference type="PANTHER" id="PTHR36182">
    <property type="entry name" value="PROTEIN, PUTATIVE (AFU_ORTHOLOGUE AFUA_6G10930)-RELATED"/>
    <property type="match status" value="1"/>
</dbReference>
<dbReference type="GeneID" id="98162059"/>
<dbReference type="Pfam" id="PF04681">
    <property type="entry name" value="Bys1"/>
    <property type="match status" value="1"/>
</dbReference>
<dbReference type="Gene3D" id="2.70.50.70">
    <property type="match status" value="1"/>
</dbReference>
<name>A0ABR4JMR3_9EURO</name>
<evidence type="ECO:0000256" key="1">
    <source>
        <dbReference type="SAM" id="Phobius"/>
    </source>
</evidence>
<gene>
    <name evidence="3" type="ORF">BJX68DRAFT_271177</name>
</gene>
<dbReference type="PANTHER" id="PTHR36182:SF1">
    <property type="entry name" value="PROTEIN, PUTATIVE (AFU_ORTHOLOGUE AFUA_6G10930)-RELATED"/>
    <property type="match status" value="1"/>
</dbReference>
<evidence type="ECO:0000256" key="2">
    <source>
        <dbReference type="SAM" id="SignalP"/>
    </source>
</evidence>